<dbReference type="RefSeq" id="WP_212613432.1">
    <property type="nucleotide sequence ID" value="NZ_OBQC01000010.1"/>
</dbReference>
<feature type="domain" description="DUF6199" evidence="2">
    <location>
        <begin position="13"/>
        <end position="59"/>
    </location>
</feature>
<organism evidence="3 4">
    <name type="scientific">Ureibacillus acetophenoni</name>
    <dbReference type="NCBI Taxonomy" id="614649"/>
    <lineage>
        <taxon>Bacteria</taxon>
        <taxon>Bacillati</taxon>
        <taxon>Bacillota</taxon>
        <taxon>Bacilli</taxon>
        <taxon>Bacillales</taxon>
        <taxon>Caryophanaceae</taxon>
        <taxon>Ureibacillus</taxon>
    </lineage>
</organism>
<evidence type="ECO:0000313" key="3">
    <source>
        <dbReference type="EMBL" id="SOC41482.1"/>
    </source>
</evidence>
<dbReference type="InterPro" id="IPR045679">
    <property type="entry name" value="DUF6199"/>
</dbReference>
<dbReference type="Pfam" id="PF19701">
    <property type="entry name" value="DUF6199"/>
    <property type="match status" value="1"/>
</dbReference>
<keyword evidence="1" id="KW-0812">Transmembrane</keyword>
<sequence>MDIVQFIVITILFIPLYGLLIWSYFDPREALLFGNRWKYKEDPEPSEKLIRYTKFTSKWGMIGIPILLISLLPGIPLLIRLSPIVILFIMIMGALKIFASEDEV</sequence>
<protein>
    <recommendedName>
        <fullName evidence="2">DUF6199 domain-containing protein</fullName>
    </recommendedName>
</protein>
<feature type="transmembrane region" description="Helical" evidence="1">
    <location>
        <begin position="6"/>
        <end position="25"/>
    </location>
</feature>
<proteinExistence type="predicted"/>
<gene>
    <name evidence="3" type="ORF">SAMN05877842_11093</name>
</gene>
<keyword evidence="1" id="KW-1133">Transmembrane helix</keyword>
<reference evidence="4" key="1">
    <citation type="submission" date="2017-08" db="EMBL/GenBank/DDBJ databases">
        <authorList>
            <person name="Varghese N."/>
            <person name="Submissions S."/>
        </authorList>
    </citation>
    <scope>NUCLEOTIDE SEQUENCE [LARGE SCALE GENOMIC DNA]</scope>
    <source>
        <strain evidence="4">JC23</strain>
    </source>
</reference>
<feature type="transmembrane region" description="Helical" evidence="1">
    <location>
        <begin position="59"/>
        <end position="75"/>
    </location>
</feature>
<evidence type="ECO:0000256" key="1">
    <source>
        <dbReference type="SAM" id="Phobius"/>
    </source>
</evidence>
<keyword evidence="1" id="KW-0472">Membrane</keyword>
<name>A0A285UI48_9BACL</name>
<accession>A0A285UI48</accession>
<evidence type="ECO:0000313" key="4">
    <source>
        <dbReference type="Proteomes" id="UP000219252"/>
    </source>
</evidence>
<evidence type="ECO:0000259" key="2">
    <source>
        <dbReference type="Pfam" id="PF19701"/>
    </source>
</evidence>
<dbReference type="AlphaFoldDB" id="A0A285UI48"/>
<dbReference type="EMBL" id="OBQC01000010">
    <property type="protein sequence ID" value="SOC41482.1"/>
    <property type="molecule type" value="Genomic_DNA"/>
</dbReference>
<dbReference type="Proteomes" id="UP000219252">
    <property type="component" value="Unassembled WGS sequence"/>
</dbReference>
<keyword evidence="4" id="KW-1185">Reference proteome</keyword>